<reference evidence="1 2" key="1">
    <citation type="submission" date="2019-02" db="EMBL/GenBank/DDBJ databases">
        <title>Deep-cultivation of Planctomycetes and their phenomic and genomic characterization uncovers novel biology.</title>
        <authorList>
            <person name="Wiegand S."/>
            <person name="Jogler M."/>
            <person name="Boedeker C."/>
            <person name="Pinto D."/>
            <person name="Vollmers J."/>
            <person name="Rivas-Marin E."/>
            <person name="Kohn T."/>
            <person name="Peeters S.H."/>
            <person name="Heuer A."/>
            <person name="Rast P."/>
            <person name="Oberbeckmann S."/>
            <person name="Bunk B."/>
            <person name="Jeske O."/>
            <person name="Meyerdierks A."/>
            <person name="Storesund J.E."/>
            <person name="Kallscheuer N."/>
            <person name="Luecker S."/>
            <person name="Lage O.M."/>
            <person name="Pohl T."/>
            <person name="Merkel B.J."/>
            <person name="Hornburger P."/>
            <person name="Mueller R.-W."/>
            <person name="Bruemmer F."/>
            <person name="Labrenz M."/>
            <person name="Spormann A.M."/>
            <person name="Op den Camp H."/>
            <person name="Overmann J."/>
            <person name="Amann R."/>
            <person name="Jetten M.S.M."/>
            <person name="Mascher T."/>
            <person name="Medema M.H."/>
            <person name="Devos D.P."/>
            <person name="Kaster A.-K."/>
            <person name="Ovreas L."/>
            <person name="Rohde M."/>
            <person name="Galperin M.Y."/>
            <person name="Jogler C."/>
        </authorList>
    </citation>
    <scope>NUCLEOTIDE SEQUENCE [LARGE SCALE GENOMIC DNA]</scope>
    <source>
        <strain evidence="1 2">Pla163</strain>
    </source>
</reference>
<sequence length="263" mass="29227">MRDSRTSAVFGHLVAATLFGILGSFTGRAIVDEPTAEWECTGDADLLEVRDSYDDSGDPHLEVTSQVLPKLGGSNTVPHPTQKAEGHPLLGYIVQKVTFTETYCECGIEAGVWFPWNCNTDEDSYWEIIPVHDDYPKCYDSFETGSLSIDWTPHGSFVIIGEAKFIHQADLTEANNPWLLKGWEGLTDLNAQNEVEVNGDFAGTGNYKNSKDMPEGLSWDDNFDGAGQDMGVHKLWVYWNLCDPTIPAHWWFGNEPTEADATD</sequence>
<gene>
    <name evidence="1" type="ORF">Pla163_10820</name>
</gene>
<dbReference type="AlphaFoldDB" id="A0A518CXN0"/>
<dbReference type="RefSeq" id="WP_145184692.1">
    <property type="nucleotide sequence ID" value="NZ_CP036290.1"/>
</dbReference>
<dbReference type="EMBL" id="CP036290">
    <property type="protein sequence ID" value="QDU83981.1"/>
    <property type="molecule type" value="Genomic_DNA"/>
</dbReference>
<name>A0A518CXN0_9BACT</name>
<evidence type="ECO:0000313" key="2">
    <source>
        <dbReference type="Proteomes" id="UP000319342"/>
    </source>
</evidence>
<organism evidence="1 2">
    <name type="scientific">Rohdeia mirabilis</name>
    <dbReference type="NCBI Taxonomy" id="2528008"/>
    <lineage>
        <taxon>Bacteria</taxon>
        <taxon>Pseudomonadati</taxon>
        <taxon>Planctomycetota</taxon>
        <taxon>Planctomycetia</taxon>
        <taxon>Planctomycetia incertae sedis</taxon>
        <taxon>Rohdeia</taxon>
    </lineage>
</organism>
<evidence type="ECO:0000313" key="1">
    <source>
        <dbReference type="EMBL" id="QDU83981.1"/>
    </source>
</evidence>
<accession>A0A518CXN0</accession>
<protein>
    <submittedName>
        <fullName evidence="1">Uncharacterized protein</fullName>
    </submittedName>
</protein>
<proteinExistence type="predicted"/>
<dbReference type="Proteomes" id="UP000319342">
    <property type="component" value="Chromosome"/>
</dbReference>
<keyword evidence="2" id="KW-1185">Reference proteome</keyword>